<evidence type="ECO:0000313" key="1">
    <source>
        <dbReference type="EMBL" id="ODO62071.1"/>
    </source>
</evidence>
<dbReference type="AlphaFoldDB" id="A0A1E3KUY1"/>
<evidence type="ECO:0000313" key="2">
    <source>
        <dbReference type="Proteomes" id="UP000094892"/>
    </source>
</evidence>
<organism evidence="1 2">
    <name type="scientific">Lactiplantibacillus plantarum</name>
    <name type="common">Lactobacillus plantarum</name>
    <dbReference type="NCBI Taxonomy" id="1590"/>
    <lineage>
        <taxon>Bacteria</taxon>
        <taxon>Bacillati</taxon>
        <taxon>Bacillota</taxon>
        <taxon>Bacilli</taxon>
        <taxon>Lactobacillales</taxon>
        <taxon>Lactobacillaceae</taxon>
        <taxon>Lactiplantibacillus</taxon>
    </lineage>
</organism>
<dbReference type="NCBIfam" id="TIGR01906">
    <property type="entry name" value="integ_TIGR01906"/>
    <property type="match status" value="1"/>
</dbReference>
<reference evidence="1 2" key="1">
    <citation type="submission" date="2016-08" db="EMBL/GenBank/DDBJ databases">
        <title>Genome sequencing of Lactobacillus plantarum JSA22, isolated from fermented soybean paste.</title>
        <authorList>
            <person name="Choi H.S."/>
        </authorList>
    </citation>
    <scope>NUCLEOTIDE SEQUENCE [LARGE SCALE GENOMIC DNA]</scope>
    <source>
        <strain evidence="1 2">JSA22</strain>
    </source>
</reference>
<proteinExistence type="predicted"/>
<dbReference type="EMBL" id="MCOL01000001">
    <property type="protein sequence ID" value="ODO62071.1"/>
    <property type="molecule type" value="Genomic_DNA"/>
</dbReference>
<dbReference type="InterPro" id="IPR010178">
    <property type="entry name" value="Lit"/>
</dbReference>
<name>A0A1E3KUY1_LACPN</name>
<dbReference type="RefSeq" id="WP_011101692.1">
    <property type="nucleotide sequence ID" value="NZ_AP028145.1"/>
</dbReference>
<dbReference type="Proteomes" id="UP000094892">
    <property type="component" value="Unassembled WGS sequence"/>
</dbReference>
<dbReference type="Pfam" id="PF07314">
    <property type="entry name" value="Lit"/>
    <property type="match status" value="1"/>
</dbReference>
<gene>
    <name evidence="1" type="ORF">LPJSA22_02076</name>
</gene>
<protein>
    <submittedName>
        <fullName evidence="1">Uncharacterized protein</fullName>
    </submittedName>
</protein>
<accession>A0A1E3KUY1</accession>
<sequence length="213" mass="25139">MVWLNKFKNAAQWLSLYLWLVSGTIIVTINASWLYFANAVGQKLGATVNLTLGRLMTNYYQLLAYLNFPWVPKLTMNDFTDSTSALVHFSDVKNLFMLDYGVFIVTSVVVYFFWQRLRRDRQLWRLVLPMQTALWVPPVVTVIMAINFDQFFIMFHKILFRNSDWLFDPLLDRIILVLPDTFFGQCFVLVFILIEWSFFYLLSIGRQALREAD</sequence>
<dbReference type="PATRIC" id="fig|1590.231.peg.1170"/>
<comment type="caution">
    <text evidence="1">The sequence shown here is derived from an EMBL/GenBank/DDBJ whole genome shotgun (WGS) entry which is preliminary data.</text>
</comment>